<dbReference type="GO" id="GO:0007155">
    <property type="term" value="P:cell adhesion"/>
    <property type="evidence" value="ECO:0007669"/>
    <property type="project" value="UniProtKB-KW"/>
</dbReference>
<dbReference type="AlphaFoldDB" id="A0A8C5HUG1"/>
<name>A0A8C5HUG1_GOUWI</name>
<evidence type="ECO:0000256" key="3">
    <source>
        <dbReference type="ARBA" id="ARBA00009291"/>
    </source>
</evidence>
<gene>
    <name evidence="10" type="primary">LOC114479560</name>
</gene>
<reference evidence="10" key="2">
    <citation type="submission" date="2025-08" db="UniProtKB">
        <authorList>
            <consortium name="Ensembl"/>
        </authorList>
    </citation>
    <scope>IDENTIFICATION</scope>
</reference>
<dbReference type="Proteomes" id="UP000694680">
    <property type="component" value="Chromosome 17"/>
</dbReference>
<evidence type="ECO:0000313" key="10">
    <source>
        <dbReference type="Ensembl" id="ENSGWIP00000051105.1"/>
    </source>
</evidence>
<accession>A0A8C5HUG1</accession>
<evidence type="ECO:0000256" key="1">
    <source>
        <dbReference type="ARBA" id="ARBA00004536"/>
    </source>
</evidence>
<keyword evidence="5" id="KW-0130">Cell adhesion</keyword>
<reference evidence="10" key="3">
    <citation type="submission" date="2025-09" db="UniProtKB">
        <authorList>
            <consortium name="Ensembl"/>
        </authorList>
    </citation>
    <scope>IDENTIFICATION</scope>
</reference>
<dbReference type="PANTHER" id="PTHR46507">
    <property type="entry name" value="AFADIN- AND ALPHA-ACTININ-BINDING PROTEIN"/>
    <property type="match status" value="1"/>
</dbReference>
<organism evidence="10 11">
    <name type="scientific">Gouania willdenowi</name>
    <name type="common">Blunt-snouted clingfish</name>
    <name type="synonym">Lepadogaster willdenowi</name>
    <dbReference type="NCBI Taxonomy" id="441366"/>
    <lineage>
        <taxon>Eukaryota</taxon>
        <taxon>Metazoa</taxon>
        <taxon>Chordata</taxon>
        <taxon>Craniata</taxon>
        <taxon>Vertebrata</taxon>
        <taxon>Euteleostomi</taxon>
        <taxon>Actinopterygii</taxon>
        <taxon>Neopterygii</taxon>
        <taxon>Teleostei</taxon>
        <taxon>Neoteleostei</taxon>
        <taxon>Acanthomorphata</taxon>
        <taxon>Ovalentaria</taxon>
        <taxon>Blenniimorphae</taxon>
        <taxon>Blenniiformes</taxon>
        <taxon>Gobiesocoidei</taxon>
        <taxon>Gobiesocidae</taxon>
        <taxon>Gobiesocinae</taxon>
        <taxon>Gouania</taxon>
    </lineage>
</organism>
<evidence type="ECO:0000313" key="11">
    <source>
        <dbReference type="Proteomes" id="UP000694680"/>
    </source>
</evidence>
<keyword evidence="7 9" id="KW-0175">Coiled coil</keyword>
<reference evidence="10" key="1">
    <citation type="submission" date="2020-06" db="EMBL/GenBank/DDBJ databases">
        <authorList>
            <consortium name="Wellcome Sanger Institute Data Sharing"/>
        </authorList>
    </citation>
    <scope>NUCLEOTIDE SEQUENCE [LARGE SCALE GENOMIC DNA]</scope>
</reference>
<evidence type="ECO:0000256" key="5">
    <source>
        <dbReference type="ARBA" id="ARBA00022889"/>
    </source>
</evidence>
<evidence type="ECO:0000256" key="6">
    <source>
        <dbReference type="ARBA" id="ARBA00022949"/>
    </source>
</evidence>
<dbReference type="GO" id="GO:0034451">
    <property type="term" value="C:centriolar satellite"/>
    <property type="evidence" value="ECO:0007669"/>
    <property type="project" value="UniProtKB-SubCell"/>
</dbReference>
<keyword evidence="8" id="KW-0206">Cytoskeleton</keyword>
<keyword evidence="4" id="KW-0963">Cytoplasm</keyword>
<dbReference type="GO" id="GO:0005912">
    <property type="term" value="C:adherens junction"/>
    <property type="evidence" value="ECO:0007669"/>
    <property type="project" value="UniProtKB-SubCell"/>
</dbReference>
<dbReference type="InterPro" id="IPR052300">
    <property type="entry name" value="Adhesion_Centrosome_assoc"/>
</dbReference>
<dbReference type="PANTHER" id="PTHR46507:SF2">
    <property type="entry name" value="AFADIN- AND ALPHA-ACTININ-BINDING PROTEIN"/>
    <property type="match status" value="1"/>
</dbReference>
<proteinExistence type="inferred from homology"/>
<comment type="subcellular location">
    <subcellularLocation>
        <location evidence="1">Cell junction</location>
        <location evidence="1">Adherens junction</location>
    </subcellularLocation>
    <subcellularLocation>
        <location evidence="2">Cytoplasm</location>
        <location evidence="2">Cytoskeleton</location>
        <location evidence="2">Microtubule organizing center</location>
        <location evidence="2">Centrosome</location>
        <location evidence="2">Centriolar satellite</location>
    </subcellularLocation>
</comment>
<dbReference type="GO" id="GO:0035735">
    <property type="term" value="P:intraciliary transport involved in cilium assembly"/>
    <property type="evidence" value="ECO:0007669"/>
    <property type="project" value="TreeGrafter"/>
</dbReference>
<dbReference type="Pfam" id="PF11559">
    <property type="entry name" value="ADIP"/>
    <property type="match status" value="1"/>
</dbReference>
<feature type="coiled-coil region" evidence="9">
    <location>
        <begin position="75"/>
        <end position="123"/>
    </location>
</feature>
<protein>
    <submittedName>
        <fullName evidence="10">Afadin- and alpha-actinin-binding protein-like</fullName>
    </submittedName>
</protein>
<keyword evidence="11" id="KW-1185">Reference proteome</keyword>
<evidence type="ECO:0000256" key="8">
    <source>
        <dbReference type="ARBA" id="ARBA00023212"/>
    </source>
</evidence>
<comment type="similarity">
    <text evidence="3">Belongs to the ADIP family.</text>
</comment>
<dbReference type="InterPro" id="IPR021622">
    <property type="entry name" value="Afadin/alpha-actinin-bd"/>
</dbReference>
<sequence>SMQVVLFNLSHTHTHTHWDKSTFSRTFCCEENVPQCVSYITQELASLDLSPWLGALSGVSGSGVSLDVVSALNVMMELLQVQRRTMKRVKELQEEHLKTSNTLEHLQIHNSRLKDQLELSLREKAGLHEMERQLHLKIRTLQNCLKTEKEEVLKLKNVVFSHESKRKERELVKLKERLSSMLMDRKERPASIEVLNCLRRSDGKGSHSRTHEAEMYRKILGQYEERQRSLMETNTDLKNVLQQMKGEMMLLLTPTAGEEPRAGEEPSREVTLDGSCDQAREQLTHSIRLQWRKIRDHVEKMDCEACVQSEQMIPRRAHEEQMENMRREIYQCRDLIHTQQLLLQQGCVCDGPMAALLGDAYSLEEKERLREEWTMFEQQKKNFDGERRSFTEAAIRLGREEAMWEAERSSWMKSHFLSLNPFTDVRRRSSEGQSLPSVRTCVCVHPQLVTDKPRTGLTRARYRGRARSCSSCKEDEYRDVVAMETTVNTPFVRCMLPGTQAPQARAR</sequence>
<evidence type="ECO:0000256" key="7">
    <source>
        <dbReference type="ARBA" id="ARBA00023054"/>
    </source>
</evidence>
<dbReference type="GO" id="GO:0036064">
    <property type="term" value="C:ciliary basal body"/>
    <property type="evidence" value="ECO:0007669"/>
    <property type="project" value="TreeGrafter"/>
</dbReference>
<keyword evidence="6" id="KW-0965">Cell junction</keyword>
<evidence type="ECO:0000256" key="9">
    <source>
        <dbReference type="SAM" id="Coils"/>
    </source>
</evidence>
<evidence type="ECO:0000256" key="4">
    <source>
        <dbReference type="ARBA" id="ARBA00022490"/>
    </source>
</evidence>
<dbReference type="Ensembl" id="ENSGWIT00000055178.1">
    <property type="protein sequence ID" value="ENSGWIP00000051105.1"/>
    <property type="gene ID" value="ENSGWIG00000024777.1"/>
</dbReference>
<evidence type="ECO:0000256" key="2">
    <source>
        <dbReference type="ARBA" id="ARBA00004607"/>
    </source>
</evidence>